<evidence type="ECO:0000313" key="2">
    <source>
        <dbReference type="Proteomes" id="UP001419268"/>
    </source>
</evidence>
<comment type="caution">
    <text evidence="1">The sequence shown here is derived from an EMBL/GenBank/DDBJ whole genome shotgun (WGS) entry which is preliminary data.</text>
</comment>
<dbReference type="EMBL" id="JBBNAG010000004">
    <property type="protein sequence ID" value="KAK9140606.1"/>
    <property type="molecule type" value="Genomic_DNA"/>
</dbReference>
<keyword evidence="2" id="KW-1185">Reference proteome</keyword>
<protein>
    <submittedName>
        <fullName evidence="1">Uncharacterized protein</fullName>
    </submittedName>
</protein>
<sequence length="82" mass="9219">MLTFRAGCQELTQATPDQPVDDAAVYYDVVGDYPKGRVYDLNSLGRKKRKYAAPDASTSQVPRSKFDNIANQLRQIMAFMQS</sequence>
<proteinExistence type="predicted"/>
<dbReference type="AlphaFoldDB" id="A0AAP0PH32"/>
<name>A0AAP0PH32_9MAGN</name>
<evidence type="ECO:0000313" key="1">
    <source>
        <dbReference type="EMBL" id="KAK9140606.1"/>
    </source>
</evidence>
<accession>A0AAP0PH32</accession>
<reference evidence="1 2" key="1">
    <citation type="submission" date="2024-01" db="EMBL/GenBank/DDBJ databases">
        <title>Genome assemblies of Stephania.</title>
        <authorList>
            <person name="Yang L."/>
        </authorList>
    </citation>
    <scope>NUCLEOTIDE SEQUENCE [LARGE SCALE GENOMIC DNA]</scope>
    <source>
        <strain evidence="1">JXDWG</strain>
        <tissue evidence="1">Leaf</tissue>
    </source>
</reference>
<gene>
    <name evidence="1" type="ORF">Scep_010287</name>
</gene>
<dbReference type="Proteomes" id="UP001419268">
    <property type="component" value="Unassembled WGS sequence"/>
</dbReference>
<organism evidence="1 2">
    <name type="scientific">Stephania cephalantha</name>
    <dbReference type="NCBI Taxonomy" id="152367"/>
    <lineage>
        <taxon>Eukaryota</taxon>
        <taxon>Viridiplantae</taxon>
        <taxon>Streptophyta</taxon>
        <taxon>Embryophyta</taxon>
        <taxon>Tracheophyta</taxon>
        <taxon>Spermatophyta</taxon>
        <taxon>Magnoliopsida</taxon>
        <taxon>Ranunculales</taxon>
        <taxon>Menispermaceae</taxon>
        <taxon>Menispermoideae</taxon>
        <taxon>Cissampelideae</taxon>
        <taxon>Stephania</taxon>
    </lineage>
</organism>